<dbReference type="PANTHER" id="PTHR12843:SF5">
    <property type="entry name" value="EEF1A LYSINE METHYLTRANSFERASE 2"/>
    <property type="match status" value="1"/>
</dbReference>
<organism evidence="7 8">
    <name type="scientific">Neodiprion lecontei</name>
    <name type="common">Redheaded pine sawfly</name>
    <dbReference type="NCBI Taxonomy" id="441921"/>
    <lineage>
        <taxon>Eukaryota</taxon>
        <taxon>Metazoa</taxon>
        <taxon>Ecdysozoa</taxon>
        <taxon>Arthropoda</taxon>
        <taxon>Hexapoda</taxon>
        <taxon>Insecta</taxon>
        <taxon>Pterygota</taxon>
        <taxon>Neoptera</taxon>
        <taxon>Endopterygota</taxon>
        <taxon>Hymenoptera</taxon>
        <taxon>Tenthredinoidea</taxon>
        <taxon>Diprionidae</taxon>
        <taxon>Diprioninae</taxon>
        <taxon>Neodiprion</taxon>
    </lineage>
</organism>
<name>A0A6J0CBI2_NEOLC</name>
<evidence type="ECO:0000313" key="8">
    <source>
        <dbReference type="RefSeq" id="XP_015523579.1"/>
    </source>
</evidence>
<evidence type="ECO:0000256" key="3">
    <source>
        <dbReference type="ARBA" id="ARBA00022679"/>
    </source>
</evidence>
<evidence type="ECO:0000256" key="5">
    <source>
        <dbReference type="HAMAP-Rule" id="MF_03188"/>
    </source>
</evidence>
<keyword evidence="3 5" id="KW-0808">Transferase</keyword>
<accession>A0A6J0CBI2</accession>
<evidence type="ECO:0000256" key="4">
    <source>
        <dbReference type="ARBA" id="ARBA00022691"/>
    </source>
</evidence>
<comment type="function">
    <text evidence="5">S-adenosyl-L-methionine-dependent protein-lysine N-methyltransferase that methylates elongation factor 1-alpha.</text>
</comment>
<proteinExistence type="inferred from homology"/>
<dbReference type="InterPro" id="IPR026635">
    <property type="entry name" value="Efm4/METTL10"/>
</dbReference>
<dbReference type="RefSeq" id="XP_015523580.1">
    <property type="nucleotide sequence ID" value="XM_015668094.1"/>
</dbReference>
<dbReference type="InterPro" id="IPR025714">
    <property type="entry name" value="Methyltranfer_dom"/>
</dbReference>
<dbReference type="PANTHER" id="PTHR12843">
    <property type="entry name" value="PROTEIN-LYSINE N-METHYLTRANSFERASE METTL10"/>
    <property type="match status" value="1"/>
</dbReference>
<dbReference type="AlphaFoldDB" id="A0A6J0CBI2"/>
<evidence type="ECO:0000259" key="6">
    <source>
        <dbReference type="Pfam" id="PF13847"/>
    </source>
</evidence>
<dbReference type="CDD" id="cd02440">
    <property type="entry name" value="AdoMet_MTases"/>
    <property type="match status" value="1"/>
</dbReference>
<gene>
    <name evidence="8 9" type="primary">LOC107227062</name>
</gene>
<dbReference type="GeneID" id="107227062"/>
<comment type="similarity">
    <text evidence="5">Belongs to the class I-like SAM-binding methyltransferase superfamily. EFM4 family.</text>
</comment>
<comment type="subcellular location">
    <subcellularLocation>
        <location evidence="5">Cytoplasm</location>
    </subcellularLocation>
</comment>
<dbReference type="InterPro" id="IPR029063">
    <property type="entry name" value="SAM-dependent_MTases_sf"/>
</dbReference>
<keyword evidence="4 5" id="KW-0949">S-adenosyl-L-methionine</keyword>
<dbReference type="GO" id="GO:0005737">
    <property type="term" value="C:cytoplasm"/>
    <property type="evidence" value="ECO:0007669"/>
    <property type="project" value="UniProtKB-SubCell"/>
</dbReference>
<dbReference type="EC" id="2.1.1.-" evidence="5"/>
<dbReference type="GO" id="GO:0032259">
    <property type="term" value="P:methylation"/>
    <property type="evidence" value="ECO:0007669"/>
    <property type="project" value="UniProtKB-KW"/>
</dbReference>
<dbReference type="HAMAP" id="MF_03188">
    <property type="entry name" value="Methyltr_EFM4"/>
    <property type="match status" value="1"/>
</dbReference>
<reference evidence="8 9" key="1">
    <citation type="submission" date="2025-04" db="UniProtKB">
        <authorList>
            <consortium name="RefSeq"/>
        </authorList>
    </citation>
    <scope>IDENTIFICATION</scope>
    <source>
        <tissue evidence="8 9">Whole body</tissue>
    </source>
</reference>
<dbReference type="OrthoDB" id="540004at2759"/>
<dbReference type="GO" id="GO:0016279">
    <property type="term" value="F:protein-lysine N-methyltransferase activity"/>
    <property type="evidence" value="ECO:0007669"/>
    <property type="project" value="UniProtKB-UniRule"/>
</dbReference>
<dbReference type="Gene3D" id="3.40.50.150">
    <property type="entry name" value="Vaccinia Virus protein VP39"/>
    <property type="match status" value="1"/>
</dbReference>
<sequence>MAEDEQELDSSELGTQDYWDKTYSLEINNFKHHGDVGEVWFGEDSALRIVRWLSTKPELVASTDRIIDLGCGNGMMLVELHDEGFTNLTGVDYSQNAIDLASQVLRDKSRSHITLQTFDILENDIADLGSTFRVAHDKGTYDAVSLNPDNPKEKREKYIKNVKEMLDPQGILIITSCNWTEDELINHFKIYFELLHSIPTPSFRFAGQTGNLISSLVFRKR</sequence>
<dbReference type="Pfam" id="PF13847">
    <property type="entry name" value="Methyltransf_31"/>
    <property type="match status" value="1"/>
</dbReference>
<protein>
    <recommendedName>
        <fullName evidence="5">Protein-lysine N-methyltransferase LOC107227062</fullName>
        <ecNumber evidence="5">2.1.1.-</ecNumber>
    </recommendedName>
</protein>
<keyword evidence="7" id="KW-1185">Reference proteome</keyword>
<keyword evidence="1 5" id="KW-0963">Cytoplasm</keyword>
<keyword evidence="2 5" id="KW-0489">Methyltransferase</keyword>
<evidence type="ECO:0000313" key="7">
    <source>
        <dbReference type="Proteomes" id="UP000829291"/>
    </source>
</evidence>
<dbReference type="KEGG" id="nlo:107227062"/>
<feature type="domain" description="Methyltransferase" evidence="6">
    <location>
        <begin position="63"/>
        <end position="195"/>
    </location>
</feature>
<dbReference type="Proteomes" id="UP000829291">
    <property type="component" value="Chromosome 6"/>
</dbReference>
<dbReference type="RefSeq" id="XP_015523579.1">
    <property type="nucleotide sequence ID" value="XM_015668093.1"/>
</dbReference>
<evidence type="ECO:0000313" key="9">
    <source>
        <dbReference type="RefSeq" id="XP_015523580.1"/>
    </source>
</evidence>
<evidence type="ECO:0000256" key="2">
    <source>
        <dbReference type="ARBA" id="ARBA00022603"/>
    </source>
</evidence>
<evidence type="ECO:0000256" key="1">
    <source>
        <dbReference type="ARBA" id="ARBA00022490"/>
    </source>
</evidence>
<dbReference type="SUPFAM" id="SSF53335">
    <property type="entry name" value="S-adenosyl-L-methionine-dependent methyltransferases"/>
    <property type="match status" value="1"/>
</dbReference>